<comment type="caution">
    <text evidence="1">The sequence shown here is derived from an EMBL/GenBank/DDBJ whole genome shotgun (WGS) entry which is preliminary data.</text>
</comment>
<dbReference type="AlphaFoldDB" id="A0A9W6QQP5"/>
<protein>
    <submittedName>
        <fullName evidence="1">Uncharacterized protein</fullName>
    </submittedName>
</protein>
<reference evidence="1" key="1">
    <citation type="submission" date="2023-02" db="EMBL/GenBank/DDBJ databases">
        <title>Actinokineospora globicatena NBRC 15670.</title>
        <authorList>
            <person name="Ichikawa N."/>
            <person name="Sato H."/>
            <person name="Tonouchi N."/>
        </authorList>
    </citation>
    <scope>NUCLEOTIDE SEQUENCE</scope>
    <source>
        <strain evidence="1">NBRC 15670</strain>
    </source>
</reference>
<name>A0A9W6QQP5_9PSEU</name>
<dbReference type="RefSeq" id="WP_285611432.1">
    <property type="nucleotide sequence ID" value="NZ_BSSD01000005.1"/>
</dbReference>
<evidence type="ECO:0000313" key="2">
    <source>
        <dbReference type="Proteomes" id="UP001165042"/>
    </source>
</evidence>
<accession>A0A9W6QQP5</accession>
<dbReference type="Proteomes" id="UP001165042">
    <property type="component" value="Unassembled WGS sequence"/>
</dbReference>
<organism evidence="1 2">
    <name type="scientific">Actinokineospora globicatena</name>
    <dbReference type="NCBI Taxonomy" id="103729"/>
    <lineage>
        <taxon>Bacteria</taxon>
        <taxon>Bacillati</taxon>
        <taxon>Actinomycetota</taxon>
        <taxon>Actinomycetes</taxon>
        <taxon>Pseudonocardiales</taxon>
        <taxon>Pseudonocardiaceae</taxon>
        <taxon>Actinokineospora</taxon>
    </lineage>
</organism>
<proteinExistence type="predicted"/>
<gene>
    <name evidence="1" type="ORF">Aglo03_38560</name>
</gene>
<dbReference type="EMBL" id="BSSD01000005">
    <property type="protein sequence ID" value="GLW93040.1"/>
    <property type="molecule type" value="Genomic_DNA"/>
</dbReference>
<sequence length="212" mass="22505">MSTKVSGMPLPYPPGARLQARPESVEPCPTCADPLGRGYPTCLTCADRVDALWKADWDALAAGVEDERELAATVLAAPVGSHPWTCVDWAMRLLSCPVCRGELGTGPACLHCAKADQARWAWDHAAPAGAMTANEHAIRLAVAALRGAGERRDTVVAFWRLSLPHLLVGAVPSQAQVGRIRVHLIAGRFDDLAEAPGFAAMAALADLPWRSA</sequence>
<evidence type="ECO:0000313" key="1">
    <source>
        <dbReference type="EMBL" id="GLW93040.1"/>
    </source>
</evidence>
<keyword evidence="2" id="KW-1185">Reference proteome</keyword>